<dbReference type="GO" id="GO:0050567">
    <property type="term" value="F:glutaminyl-tRNA synthase (glutamine-hydrolyzing) activity"/>
    <property type="evidence" value="ECO:0007669"/>
    <property type="project" value="UniProtKB-UniRule"/>
</dbReference>
<evidence type="ECO:0000256" key="5">
    <source>
        <dbReference type="ARBA" id="ARBA00022917"/>
    </source>
</evidence>
<keyword evidence="6" id="KW-0496">Mitochondrion</keyword>
<dbReference type="InterPro" id="IPR000504">
    <property type="entry name" value="RRM_dom"/>
</dbReference>
<keyword evidence="1 6" id="KW-0436">Ligase</keyword>
<feature type="region of interest" description="Disordered" evidence="8">
    <location>
        <begin position="646"/>
        <end position="797"/>
    </location>
</feature>
<keyword evidence="3 6" id="KW-0067">ATP-binding</keyword>
<evidence type="ECO:0000256" key="2">
    <source>
        <dbReference type="ARBA" id="ARBA00022741"/>
    </source>
</evidence>
<dbReference type="InterPro" id="IPR004412">
    <property type="entry name" value="GatA"/>
</dbReference>
<sequence>MTEHERKSLAGVLMVLHNCEFASFSLSPLHRTEDQIFHQHGRILTQVLRRNITSNAASANERPQGINSRPVKESLASIRNIRHLNAFSFVASEELLEEQLRHAAINSSAESPLRGLPIAVKDNFCVQGMPATCGSKMLSRFDPPYNATVVEKLVNAGAVIMGKTNMDEFGMGNGTVDSINGPTKNIWGLEKFRCSTTSFDDWHVPGGSSGGSAVAVAAGLCFGAIGSDTGGSTRNPASYCGVVGLKPTYGTVSRHGLIPLVNSMDVPGILAGNVDNCAVLYDIMKGWDSKDSTTVKFDMKSTTPSQSGSIKGVRIGIPKDFQCEGMATDVIECWKKTADILEREGAQIQKVSLPHTKYSIVCYSVLNPCEVASNMARYDGLRYGHRATKPRHNSTEALYAQTRHEGFNVVVRGRILAGNYFLLKSNYDKYFLQALKVRRLIQQDFENVWKQGIDLLLTPCTLTTAPKYTDFVKWDNRKQSSVQDYCTQSANMAGVPALSLPIKLSQDGLPLSLQLIGPRFSEKNIFELAKYLENLVEFPSIAKMAAYTLGTISKLLAQSSSGEKPQKVDSKLAALFGGASNGSTSTVFKTVKVSETQLGLKNKSKPVSFSFENGKATKKKDNVKLKHKDAAAIRVDAKQKIKAQVQESAKNNQSRVNAAPASIPKVKLTVKKNRVKTDKPPPGPYKKTRLQDETISSTSQPAAPSEVKKRKPKARSKELKEIRKQKRAQARLEQERKEALIKNEEEEETVEDDKPPKEDGDSSSGDEESTPVEKPTGKESAKTLAERNAPKAKDPELEKRTVFVGNLPAETERKAVLKMFKKFGEVECVRLRCGAPNRPTLLKKVAINRKELHPDHNTIAAYVRFSTREEAEKAAEESVGLVLNDNHLVVDLADGSKKKDNKLAVFVGNLSLKLSDDELWRFFEDCGKVVSVRVVRDRATGMGKGFGYVNFNDKGAVELALKKNQEVLKNRTVRISRCVKKVKVKKERKFGGGKKPNSRDGMQNDYAGNPKSESWKPKGKFGGDKQHSFQKKKSFGEVQEYGGDRLAEIGKLKRKSKKPNRGELRKTNIAKILTKPSANNAGGNKKKYFT</sequence>
<feature type="compositionally biased region" description="Basic and acidic residues" evidence="8">
    <location>
        <begin position="775"/>
        <end position="797"/>
    </location>
</feature>
<feature type="domain" description="RRM" evidence="9">
    <location>
        <begin position="903"/>
        <end position="980"/>
    </location>
</feature>
<dbReference type="Pfam" id="PF01425">
    <property type="entry name" value="Amidase"/>
    <property type="match status" value="1"/>
</dbReference>
<feature type="domain" description="RRM" evidence="9">
    <location>
        <begin position="800"/>
        <end position="895"/>
    </location>
</feature>
<keyword evidence="4 7" id="KW-0694">RNA-binding</keyword>
<dbReference type="PROSITE" id="PS50102">
    <property type="entry name" value="RRM"/>
    <property type="match status" value="2"/>
</dbReference>
<accession>A0A1D2NAX6</accession>
<organism evidence="10 11">
    <name type="scientific">Orchesella cincta</name>
    <name type="common">Springtail</name>
    <name type="synonym">Podura cincta</name>
    <dbReference type="NCBI Taxonomy" id="48709"/>
    <lineage>
        <taxon>Eukaryota</taxon>
        <taxon>Metazoa</taxon>
        <taxon>Ecdysozoa</taxon>
        <taxon>Arthropoda</taxon>
        <taxon>Hexapoda</taxon>
        <taxon>Collembola</taxon>
        <taxon>Entomobryomorpha</taxon>
        <taxon>Entomobryoidea</taxon>
        <taxon>Orchesellidae</taxon>
        <taxon>Orchesellinae</taxon>
        <taxon>Orchesella</taxon>
    </lineage>
</organism>
<feature type="active site" description="Acyl-ester intermediate" evidence="6">
    <location>
        <position position="232"/>
    </location>
</feature>
<evidence type="ECO:0000256" key="3">
    <source>
        <dbReference type="ARBA" id="ARBA00022840"/>
    </source>
</evidence>
<evidence type="ECO:0000256" key="4">
    <source>
        <dbReference type="ARBA" id="ARBA00022884"/>
    </source>
</evidence>
<keyword evidence="2 6" id="KW-0547">Nucleotide-binding</keyword>
<feature type="active site" description="Charge relay system" evidence="6">
    <location>
        <position position="121"/>
    </location>
</feature>
<name>A0A1D2NAX6_ORCCI</name>
<dbReference type="STRING" id="48709.A0A1D2NAX6"/>
<evidence type="ECO:0000256" key="6">
    <source>
        <dbReference type="HAMAP-Rule" id="MF_03150"/>
    </source>
</evidence>
<reference evidence="10 11" key="1">
    <citation type="journal article" date="2016" name="Genome Biol. Evol.">
        <title>Gene Family Evolution Reflects Adaptation to Soil Environmental Stressors in the Genome of the Collembolan Orchesella cincta.</title>
        <authorList>
            <person name="Faddeeva-Vakhrusheva A."/>
            <person name="Derks M.F."/>
            <person name="Anvar S.Y."/>
            <person name="Agamennone V."/>
            <person name="Suring W."/>
            <person name="Smit S."/>
            <person name="van Straalen N.M."/>
            <person name="Roelofs D."/>
        </authorList>
    </citation>
    <scope>NUCLEOTIDE SEQUENCE [LARGE SCALE GENOMIC DNA]</scope>
    <source>
        <tissue evidence="10">Mixed pool</tissue>
    </source>
</reference>
<dbReference type="GO" id="GO:0030956">
    <property type="term" value="C:glutamyl-tRNA(Gln) amidotransferase complex"/>
    <property type="evidence" value="ECO:0007669"/>
    <property type="project" value="UniProtKB-UniRule"/>
</dbReference>
<feature type="compositionally biased region" description="Basic and acidic residues" evidence="8">
    <location>
        <begin position="1013"/>
        <end position="1027"/>
    </location>
</feature>
<keyword evidence="11" id="KW-1185">Reference proteome</keyword>
<evidence type="ECO:0000256" key="1">
    <source>
        <dbReference type="ARBA" id="ARBA00022598"/>
    </source>
</evidence>
<feature type="region of interest" description="Disordered" evidence="8">
    <location>
        <begin position="1049"/>
        <end position="1090"/>
    </location>
</feature>
<dbReference type="InterPro" id="IPR023631">
    <property type="entry name" value="Amidase_dom"/>
</dbReference>
<dbReference type="GO" id="GO:0032543">
    <property type="term" value="P:mitochondrial translation"/>
    <property type="evidence" value="ECO:0007669"/>
    <property type="project" value="UniProtKB-UniRule"/>
</dbReference>
<dbReference type="GO" id="GO:0005739">
    <property type="term" value="C:mitochondrion"/>
    <property type="evidence" value="ECO:0007669"/>
    <property type="project" value="UniProtKB-SubCell"/>
</dbReference>
<evidence type="ECO:0000313" key="10">
    <source>
        <dbReference type="EMBL" id="ODN02146.1"/>
    </source>
</evidence>
<dbReference type="Gene3D" id="3.30.70.330">
    <property type="match status" value="2"/>
</dbReference>
<dbReference type="Gene3D" id="3.90.1300.10">
    <property type="entry name" value="Amidase signature (AS) domain"/>
    <property type="match status" value="1"/>
</dbReference>
<dbReference type="SMART" id="SM00360">
    <property type="entry name" value="RRM"/>
    <property type="match status" value="2"/>
</dbReference>
<dbReference type="Pfam" id="PF00076">
    <property type="entry name" value="RRM_1"/>
    <property type="match status" value="1"/>
</dbReference>
<dbReference type="GO" id="GO:0005524">
    <property type="term" value="F:ATP binding"/>
    <property type="evidence" value="ECO:0007669"/>
    <property type="project" value="UniProtKB-KW"/>
</dbReference>
<dbReference type="GO" id="GO:0016740">
    <property type="term" value="F:transferase activity"/>
    <property type="evidence" value="ECO:0007669"/>
    <property type="project" value="UniProtKB-KW"/>
</dbReference>
<dbReference type="Proteomes" id="UP000094527">
    <property type="component" value="Unassembled WGS sequence"/>
</dbReference>
<dbReference type="OrthoDB" id="421993at2759"/>
<feature type="active site" description="Charge relay system" evidence="6">
    <location>
        <position position="208"/>
    </location>
</feature>
<protein>
    <recommendedName>
        <fullName evidence="6">Glutamyl-tRNA(Gln) amidotransferase subunit A, mitochondrial</fullName>
        <shortName evidence="6">Glu-AdT subunit A</shortName>
        <ecNumber evidence="6">6.3.5.7</ecNumber>
    </recommendedName>
</protein>
<dbReference type="InterPro" id="IPR000120">
    <property type="entry name" value="Amidase"/>
</dbReference>
<dbReference type="InterPro" id="IPR036928">
    <property type="entry name" value="AS_sf"/>
</dbReference>
<comment type="function">
    <text evidence="6">Allows the formation of correctly charged Gln-tRNA(Gln) through the transamidation of misacylated Glu-tRNA(Gln) in the mitochondria. The reaction takes place in the presence of glutamine and ATP through an activated gamma-phospho-Glu-tRNA(Gln).</text>
</comment>
<evidence type="ECO:0000259" key="9">
    <source>
        <dbReference type="PROSITE" id="PS50102"/>
    </source>
</evidence>
<dbReference type="GO" id="GO:0003723">
    <property type="term" value="F:RNA binding"/>
    <property type="evidence" value="ECO:0007669"/>
    <property type="project" value="UniProtKB-UniRule"/>
</dbReference>
<dbReference type="GO" id="GO:0070681">
    <property type="term" value="P:glutaminyl-tRNAGln biosynthesis via transamidation"/>
    <property type="evidence" value="ECO:0007669"/>
    <property type="project" value="UniProtKB-UniRule"/>
</dbReference>
<dbReference type="InterPro" id="IPR012677">
    <property type="entry name" value="Nucleotide-bd_a/b_plait_sf"/>
</dbReference>
<evidence type="ECO:0000256" key="8">
    <source>
        <dbReference type="SAM" id="MobiDB-lite"/>
    </source>
</evidence>
<dbReference type="EC" id="6.3.5.7" evidence="6"/>
<evidence type="ECO:0000256" key="7">
    <source>
        <dbReference type="PROSITE-ProRule" id="PRU00176"/>
    </source>
</evidence>
<feature type="compositionally biased region" description="Basic and acidic residues" evidence="8">
    <location>
        <begin position="730"/>
        <end position="743"/>
    </location>
</feature>
<keyword evidence="5 6" id="KW-0648">Protein biosynthesis</keyword>
<dbReference type="InterPro" id="IPR035979">
    <property type="entry name" value="RBD_domain_sf"/>
</dbReference>
<dbReference type="HAMAP" id="MF_00120">
    <property type="entry name" value="GatA"/>
    <property type="match status" value="1"/>
</dbReference>
<comment type="caution">
    <text evidence="10">The sequence shown here is derived from an EMBL/GenBank/DDBJ whole genome shotgun (WGS) entry which is preliminary data.</text>
</comment>
<keyword evidence="10" id="KW-0808">Transferase</keyword>
<comment type="catalytic activity">
    <reaction evidence="6">
        <text>L-glutamyl-tRNA(Gln) + L-glutamine + ATP + H2O = L-glutaminyl-tRNA(Gln) + L-glutamate + ADP + phosphate + H(+)</text>
        <dbReference type="Rhea" id="RHEA:17521"/>
        <dbReference type="Rhea" id="RHEA-COMP:9681"/>
        <dbReference type="Rhea" id="RHEA-COMP:9684"/>
        <dbReference type="ChEBI" id="CHEBI:15377"/>
        <dbReference type="ChEBI" id="CHEBI:15378"/>
        <dbReference type="ChEBI" id="CHEBI:29985"/>
        <dbReference type="ChEBI" id="CHEBI:30616"/>
        <dbReference type="ChEBI" id="CHEBI:43474"/>
        <dbReference type="ChEBI" id="CHEBI:58359"/>
        <dbReference type="ChEBI" id="CHEBI:78520"/>
        <dbReference type="ChEBI" id="CHEBI:78521"/>
        <dbReference type="ChEBI" id="CHEBI:456216"/>
        <dbReference type="EC" id="6.3.5.7"/>
    </reaction>
</comment>
<feature type="compositionally biased region" description="Polar residues" evidence="8">
    <location>
        <begin position="693"/>
        <end position="702"/>
    </location>
</feature>
<feature type="region of interest" description="Disordered" evidence="8">
    <location>
        <begin position="986"/>
        <end position="1036"/>
    </location>
</feature>
<evidence type="ECO:0000313" key="11">
    <source>
        <dbReference type="Proteomes" id="UP000094527"/>
    </source>
</evidence>
<comment type="similarity">
    <text evidence="6">Belongs to the amidase family. GatA subfamily.</text>
</comment>
<dbReference type="PANTHER" id="PTHR11895:SF7">
    <property type="entry name" value="GLUTAMYL-TRNA(GLN) AMIDOTRANSFERASE SUBUNIT A, MITOCHONDRIAL"/>
    <property type="match status" value="1"/>
</dbReference>
<feature type="compositionally biased region" description="Polar residues" evidence="8">
    <location>
        <begin position="646"/>
        <end position="656"/>
    </location>
</feature>
<dbReference type="SUPFAM" id="SSF54928">
    <property type="entry name" value="RNA-binding domain, RBD"/>
    <property type="match status" value="2"/>
</dbReference>
<comment type="subunit">
    <text evidence="6">Subunit of the heterotrimeric GatCAB amidotransferase (AdT) complex, composed of A, B and C subunits.</text>
</comment>
<dbReference type="AlphaFoldDB" id="A0A1D2NAX6"/>
<gene>
    <name evidence="10" type="ORF">Ocin01_04536</name>
</gene>
<dbReference type="EMBL" id="LJIJ01000123">
    <property type="protein sequence ID" value="ODN02146.1"/>
    <property type="molecule type" value="Genomic_DNA"/>
</dbReference>
<dbReference type="PANTHER" id="PTHR11895">
    <property type="entry name" value="TRANSAMIDASE"/>
    <property type="match status" value="1"/>
</dbReference>
<proteinExistence type="inferred from homology"/>
<dbReference type="SUPFAM" id="SSF75304">
    <property type="entry name" value="Amidase signature (AS) enzymes"/>
    <property type="match status" value="1"/>
</dbReference>
<comment type="subcellular location">
    <subcellularLocation>
        <location evidence="6">Mitochondrion</location>
    </subcellularLocation>
</comment>